<evidence type="ECO:0000256" key="3">
    <source>
        <dbReference type="ARBA" id="ARBA00022833"/>
    </source>
</evidence>
<dbReference type="InterPro" id="IPR017907">
    <property type="entry name" value="Znf_RING_CS"/>
</dbReference>
<organism evidence="7 8">
    <name type="scientific">Golovinomyces cichoracearum</name>
    <dbReference type="NCBI Taxonomy" id="62708"/>
    <lineage>
        <taxon>Eukaryota</taxon>
        <taxon>Fungi</taxon>
        <taxon>Dikarya</taxon>
        <taxon>Ascomycota</taxon>
        <taxon>Pezizomycotina</taxon>
        <taxon>Leotiomycetes</taxon>
        <taxon>Erysiphales</taxon>
        <taxon>Erysiphaceae</taxon>
        <taxon>Golovinomyces</taxon>
    </lineage>
</organism>
<dbReference type="PANTHER" id="PTHR23041">
    <property type="entry name" value="RING FINGER DOMAIN-CONTAINING"/>
    <property type="match status" value="1"/>
</dbReference>
<proteinExistence type="predicted"/>
<evidence type="ECO:0000256" key="5">
    <source>
        <dbReference type="SAM" id="MobiDB-lite"/>
    </source>
</evidence>
<dbReference type="SMART" id="SM00184">
    <property type="entry name" value="RING"/>
    <property type="match status" value="1"/>
</dbReference>
<dbReference type="Pfam" id="PF13920">
    <property type="entry name" value="zf-C3HC4_3"/>
    <property type="match status" value="1"/>
</dbReference>
<dbReference type="InterPro" id="IPR013083">
    <property type="entry name" value="Znf_RING/FYVE/PHD"/>
</dbReference>
<dbReference type="Proteomes" id="UP000285326">
    <property type="component" value="Unassembled WGS sequence"/>
</dbReference>
<feature type="region of interest" description="Disordered" evidence="5">
    <location>
        <begin position="134"/>
        <end position="162"/>
    </location>
</feature>
<dbReference type="SUPFAM" id="SSF57850">
    <property type="entry name" value="RING/U-box"/>
    <property type="match status" value="1"/>
</dbReference>
<keyword evidence="2 4" id="KW-0863">Zinc-finger</keyword>
<sequence length="314" mass="34844">MYRSSEQVPYYLFYCFEIMESCVGDREPANRGLRYESFSQSLPATDLHNENAIQYFLPPIDNSPRNLQSSLPPFMEYRFPDMGNSPLISNSVDLPSAPLNQGSLNPQTIQAPSSDYGDPIDYDELFGISSQPVEANTSNPPIMHDNLASPSNLETKKPGKRQGGFLADERITKTLRPNCNPIVDELFENEGDIVDLSGIETAAHWEEKKKKDAADAIKTQNQNEANKSIKLSSFQCIICMDSPTDLTITHCGHMFCSECLHQALHAGDKKCCPVCRTLVNVPKAGARPGKNGIFSLEMKLLTSNKKGNQKQVAH</sequence>
<dbReference type="PROSITE" id="PS00518">
    <property type="entry name" value="ZF_RING_1"/>
    <property type="match status" value="1"/>
</dbReference>
<evidence type="ECO:0000259" key="6">
    <source>
        <dbReference type="PROSITE" id="PS50089"/>
    </source>
</evidence>
<evidence type="ECO:0000256" key="4">
    <source>
        <dbReference type="PROSITE-ProRule" id="PRU00175"/>
    </source>
</evidence>
<evidence type="ECO:0000313" key="8">
    <source>
        <dbReference type="Proteomes" id="UP000285326"/>
    </source>
</evidence>
<feature type="domain" description="RING-type" evidence="6">
    <location>
        <begin position="236"/>
        <end position="276"/>
    </location>
</feature>
<dbReference type="PANTHER" id="PTHR23041:SF78">
    <property type="entry name" value="E3 UBIQUITIN-PROTEIN LIGASE RNF4"/>
    <property type="match status" value="1"/>
</dbReference>
<dbReference type="InterPro" id="IPR001841">
    <property type="entry name" value="Znf_RING"/>
</dbReference>
<name>A0A420IT12_9PEZI</name>
<evidence type="ECO:0000313" key="7">
    <source>
        <dbReference type="EMBL" id="RKF77668.1"/>
    </source>
</evidence>
<evidence type="ECO:0000256" key="2">
    <source>
        <dbReference type="ARBA" id="ARBA00022771"/>
    </source>
</evidence>
<accession>A0A420IT12</accession>
<dbReference type="Gene3D" id="3.30.40.10">
    <property type="entry name" value="Zinc/RING finger domain, C3HC4 (zinc finger)"/>
    <property type="match status" value="1"/>
</dbReference>
<evidence type="ECO:0000256" key="1">
    <source>
        <dbReference type="ARBA" id="ARBA00022723"/>
    </source>
</evidence>
<protein>
    <recommendedName>
        <fullName evidence="6">RING-type domain-containing protein</fullName>
    </recommendedName>
</protein>
<keyword evidence="3" id="KW-0862">Zinc</keyword>
<keyword evidence="1" id="KW-0479">Metal-binding</keyword>
<comment type="caution">
    <text evidence="7">The sequence shown here is derived from an EMBL/GenBank/DDBJ whole genome shotgun (WGS) entry which is preliminary data.</text>
</comment>
<dbReference type="InterPro" id="IPR047134">
    <property type="entry name" value="RNF4"/>
</dbReference>
<reference evidence="7 8" key="1">
    <citation type="journal article" date="2018" name="BMC Genomics">
        <title>Comparative genome analyses reveal sequence features reflecting distinct modes of host-adaptation between dicot and monocot powdery mildew.</title>
        <authorList>
            <person name="Wu Y."/>
            <person name="Ma X."/>
            <person name="Pan Z."/>
            <person name="Kale S.D."/>
            <person name="Song Y."/>
            <person name="King H."/>
            <person name="Zhang Q."/>
            <person name="Presley C."/>
            <person name="Deng X."/>
            <person name="Wei C.I."/>
            <person name="Xiao S."/>
        </authorList>
    </citation>
    <scope>NUCLEOTIDE SEQUENCE [LARGE SCALE GENOMIC DNA]</scope>
    <source>
        <strain evidence="7">UMSG1</strain>
    </source>
</reference>
<dbReference type="GO" id="GO:0008270">
    <property type="term" value="F:zinc ion binding"/>
    <property type="evidence" value="ECO:0007669"/>
    <property type="project" value="UniProtKB-KW"/>
</dbReference>
<dbReference type="PROSITE" id="PS50089">
    <property type="entry name" value="ZF_RING_2"/>
    <property type="match status" value="1"/>
</dbReference>
<gene>
    <name evidence="7" type="ORF">GcM1_217029</name>
</gene>
<dbReference type="AlphaFoldDB" id="A0A420IT12"/>
<dbReference type="EMBL" id="MCBS01021751">
    <property type="protein sequence ID" value="RKF77668.1"/>
    <property type="molecule type" value="Genomic_DNA"/>
</dbReference>